<reference evidence="1 2" key="1">
    <citation type="journal article" date="2024" name="Microbiol. Resour. Announc.">
        <title>Genome annotations for the ascomycete fungi Trichoderma harzianum, Trichoderma aggressivum, and Purpureocillium lilacinum.</title>
        <authorList>
            <person name="Beijen E.P.W."/>
            <person name="Ohm R.A."/>
        </authorList>
    </citation>
    <scope>NUCLEOTIDE SEQUENCE [LARGE SCALE GENOMIC DNA]</scope>
    <source>
        <strain evidence="1 2">CBS 150709</strain>
    </source>
</reference>
<accession>A0ABR0BBX2</accession>
<comment type="caution">
    <text evidence="1">The sequence shown here is derived from an EMBL/GenBank/DDBJ whole genome shotgun (WGS) entry which is preliminary data.</text>
</comment>
<proteinExistence type="predicted"/>
<protein>
    <submittedName>
        <fullName evidence="1">Uncharacterized protein</fullName>
    </submittedName>
</protein>
<sequence length="211" mass="23847">MPRSLIAGIRPIMQHLPPALPPDGLLYPPARRMAEILVEICRASPVSENTYAQMLTDLNRLTDSVGPIDVEATPRFKAQLYALKVFVAQASKQAFSCTWSNNGPLANVSLYELGALRSFLQTVRNVGDHDRRLFLEREYEYVMQAAYAYARQAIDFEAWTDFSAGLREFFGKYPMPDAKFEGVLRLHFRFARVRNEVSRGSEGTFLVLPPA</sequence>
<evidence type="ECO:0000313" key="2">
    <source>
        <dbReference type="Proteomes" id="UP001287286"/>
    </source>
</evidence>
<dbReference type="Proteomes" id="UP001287286">
    <property type="component" value="Unassembled WGS sequence"/>
</dbReference>
<organism evidence="1 2">
    <name type="scientific">Purpureocillium lilacinum</name>
    <name type="common">Paecilomyces lilacinus</name>
    <dbReference type="NCBI Taxonomy" id="33203"/>
    <lineage>
        <taxon>Eukaryota</taxon>
        <taxon>Fungi</taxon>
        <taxon>Dikarya</taxon>
        <taxon>Ascomycota</taxon>
        <taxon>Pezizomycotina</taxon>
        <taxon>Sordariomycetes</taxon>
        <taxon>Hypocreomycetidae</taxon>
        <taxon>Hypocreales</taxon>
        <taxon>Ophiocordycipitaceae</taxon>
        <taxon>Purpureocillium</taxon>
    </lineage>
</organism>
<evidence type="ECO:0000313" key="1">
    <source>
        <dbReference type="EMBL" id="KAK4062577.1"/>
    </source>
</evidence>
<name>A0ABR0BBX2_PURLI</name>
<gene>
    <name evidence="1" type="ORF">Purlil1_14211</name>
</gene>
<dbReference type="EMBL" id="JAWRVI010000562">
    <property type="protein sequence ID" value="KAK4062577.1"/>
    <property type="molecule type" value="Genomic_DNA"/>
</dbReference>
<keyword evidence="2" id="KW-1185">Reference proteome</keyword>